<sequence>MLDRSTGFTGSLGLHSLMNCIGKAVLTHLQFHLHQLNLGKGIDV</sequence>
<keyword evidence="2" id="KW-1185">Reference proteome</keyword>
<protein>
    <submittedName>
        <fullName evidence="1">Uncharacterized protein</fullName>
    </submittedName>
</protein>
<proteinExistence type="predicted"/>
<evidence type="ECO:0000313" key="1">
    <source>
        <dbReference type="EMBL" id="EEG30710.1"/>
    </source>
</evidence>
<evidence type="ECO:0000313" key="2">
    <source>
        <dbReference type="Proteomes" id="UP000003340"/>
    </source>
</evidence>
<organism evidence="1 2">
    <name type="scientific">[Clostridium] methylpentosum DSM 5476</name>
    <dbReference type="NCBI Taxonomy" id="537013"/>
    <lineage>
        <taxon>Bacteria</taxon>
        <taxon>Bacillati</taxon>
        <taxon>Bacillota</taxon>
        <taxon>Clostridia</taxon>
        <taxon>Eubacteriales</taxon>
        <taxon>Oscillospiraceae</taxon>
        <taxon>Oscillospiraceae incertae sedis</taxon>
    </lineage>
</organism>
<name>C0ECR6_9FIRM</name>
<dbReference type="AlphaFoldDB" id="C0ECR6"/>
<reference evidence="1 2" key="1">
    <citation type="submission" date="2009-01" db="EMBL/GenBank/DDBJ databases">
        <authorList>
            <person name="Fulton L."/>
            <person name="Clifton S."/>
            <person name="Fulton B."/>
            <person name="Xu J."/>
            <person name="Minx P."/>
            <person name="Pepin K.H."/>
            <person name="Johnson M."/>
            <person name="Bhonagiri V."/>
            <person name="Nash W.E."/>
            <person name="Mardis E.R."/>
            <person name="Wilson R.K."/>
        </authorList>
    </citation>
    <scope>NUCLEOTIDE SEQUENCE [LARGE SCALE GENOMIC DNA]</scope>
    <source>
        <strain evidence="1 2">DSM 5476</strain>
    </source>
</reference>
<accession>C0ECR6</accession>
<comment type="caution">
    <text evidence="1">The sequence shown here is derived from an EMBL/GenBank/DDBJ whole genome shotgun (WGS) entry which is preliminary data.</text>
</comment>
<dbReference type="Proteomes" id="UP000003340">
    <property type="component" value="Unassembled WGS sequence"/>
</dbReference>
<dbReference type="EMBL" id="ACEC01000057">
    <property type="protein sequence ID" value="EEG30710.1"/>
    <property type="molecule type" value="Genomic_DNA"/>
</dbReference>
<gene>
    <name evidence="1" type="ORF">CLOSTMETH_01637</name>
</gene>
<dbReference type="HOGENOM" id="CLU_3214502_0_0_9"/>
<reference evidence="1 2" key="2">
    <citation type="submission" date="2009-02" db="EMBL/GenBank/DDBJ databases">
        <title>Draft genome sequence of Clostridium methylpentosum (DSM 5476).</title>
        <authorList>
            <person name="Sudarsanam P."/>
            <person name="Ley R."/>
            <person name="Guruge J."/>
            <person name="Turnbaugh P.J."/>
            <person name="Mahowald M."/>
            <person name="Liep D."/>
            <person name="Gordon J."/>
        </authorList>
    </citation>
    <scope>NUCLEOTIDE SEQUENCE [LARGE SCALE GENOMIC DNA]</scope>
    <source>
        <strain evidence="1 2">DSM 5476</strain>
    </source>
</reference>